<proteinExistence type="predicted"/>
<gene>
    <name evidence="1" type="ORF">H8S65_11290</name>
</gene>
<dbReference type="Proteomes" id="UP000651475">
    <property type="component" value="Unassembled WGS sequence"/>
</dbReference>
<protein>
    <submittedName>
        <fullName evidence="1">Uncharacterized protein</fullName>
    </submittedName>
</protein>
<evidence type="ECO:0000313" key="2">
    <source>
        <dbReference type="Proteomes" id="UP000651475"/>
    </source>
</evidence>
<reference evidence="1 2" key="1">
    <citation type="submission" date="2020-08" db="EMBL/GenBank/DDBJ databases">
        <title>Genome public.</title>
        <authorList>
            <person name="Liu C."/>
            <person name="Sun Q."/>
        </authorList>
    </citation>
    <scope>NUCLEOTIDE SEQUENCE [LARGE SCALE GENOMIC DNA]</scope>
    <source>
        <strain evidence="1 2">NSJ-79</strain>
    </source>
</reference>
<dbReference type="RefSeq" id="WP_186930082.1">
    <property type="nucleotide sequence ID" value="NZ_JACOOJ010000018.1"/>
</dbReference>
<dbReference type="EMBL" id="JACOOJ010000018">
    <property type="protein sequence ID" value="MBC5633343.1"/>
    <property type="molecule type" value="Genomic_DNA"/>
</dbReference>
<name>A0ABR7DPH6_9BACT</name>
<evidence type="ECO:0000313" key="1">
    <source>
        <dbReference type="EMBL" id="MBC5633343.1"/>
    </source>
</evidence>
<accession>A0ABR7DPH6</accession>
<comment type="caution">
    <text evidence="1">The sequence shown here is derived from an EMBL/GenBank/DDBJ whole genome shotgun (WGS) entry which is preliminary data.</text>
</comment>
<keyword evidence="2" id="KW-1185">Reference proteome</keyword>
<organism evidence="1 2">
    <name type="scientific">Parabacteroides hominis</name>
    <dbReference type="NCBI Taxonomy" id="2763057"/>
    <lineage>
        <taxon>Bacteria</taxon>
        <taxon>Pseudomonadati</taxon>
        <taxon>Bacteroidota</taxon>
        <taxon>Bacteroidia</taxon>
        <taxon>Bacteroidales</taxon>
        <taxon>Tannerellaceae</taxon>
        <taxon>Parabacteroides</taxon>
    </lineage>
</organism>
<sequence length="137" mass="15625">MAHTSLLFVSEGECAEQLCSAFKVIGLSLDKTPSLFENKEVCILEYLCKGEKNCAVEIRFRNATLSCLFDGNTLCDSSYLFLDDQKDLKDYIEYCNRTYDYNYIMSAWVTEKLCLQVKYNDGDYFFIASPASALCQS</sequence>